<sequence>MQTPVASYKTQWKVGDQLLVDSTLNDRYPENDLFSVRYPLPAHIGQGEFTSIKLASGISLHHSMFRFNVEASTNPVSVYLELKMKEESLLMSSVLSGGMVRHDHIKPIISRIEPGRTLLQWQEMSAAEVIFDRVPVIEILYLHASKSSLFRLIGQELTDDLQAQCRSPNRVYALPSNVIAPLKYCFDYRLDSSLQKLHAQNKALEFLEGLIGHLSRLKTPKQIGKSFDTQALFDYLSTNITEPHTVVGLAKLFGVSPKSMNMAFVRKYGMSVAQFIREQRLALAHEQITQSKLQISEIAAKLGYPHISNFSSLFKSFYGYSPITLRNQAMSARLASRFK</sequence>
<dbReference type="SMART" id="SM00342">
    <property type="entry name" value="HTH_ARAC"/>
    <property type="match status" value="1"/>
</dbReference>
<protein>
    <submittedName>
        <fullName evidence="5">AraC family transcriptional regulator</fullName>
    </submittedName>
</protein>
<dbReference type="InterPro" id="IPR009057">
    <property type="entry name" value="Homeodomain-like_sf"/>
</dbReference>
<proteinExistence type="predicted"/>
<dbReference type="EMBL" id="CP063982">
    <property type="protein sequence ID" value="UOD50630.1"/>
    <property type="molecule type" value="Genomic_DNA"/>
</dbReference>
<keyword evidence="1" id="KW-0805">Transcription regulation</keyword>
<dbReference type="PANTHER" id="PTHR47893:SF1">
    <property type="entry name" value="REGULATORY PROTEIN PCHR"/>
    <property type="match status" value="1"/>
</dbReference>
<dbReference type="SUPFAM" id="SSF46689">
    <property type="entry name" value="Homeodomain-like"/>
    <property type="match status" value="1"/>
</dbReference>
<name>A0ABY4AMK1_9BURK</name>
<dbReference type="InterPro" id="IPR018062">
    <property type="entry name" value="HTH_AraC-typ_CS"/>
</dbReference>
<feature type="domain" description="HTH araC/xylS-type" evidence="4">
    <location>
        <begin position="230"/>
        <end position="328"/>
    </location>
</feature>
<dbReference type="Gene3D" id="1.10.10.60">
    <property type="entry name" value="Homeodomain-like"/>
    <property type="match status" value="1"/>
</dbReference>
<dbReference type="RefSeq" id="WP_243479038.1">
    <property type="nucleotide sequence ID" value="NZ_CP063982.1"/>
</dbReference>
<evidence type="ECO:0000256" key="3">
    <source>
        <dbReference type="ARBA" id="ARBA00023163"/>
    </source>
</evidence>
<dbReference type="PANTHER" id="PTHR47893">
    <property type="entry name" value="REGULATORY PROTEIN PCHR"/>
    <property type="match status" value="1"/>
</dbReference>
<dbReference type="PROSITE" id="PS00041">
    <property type="entry name" value="HTH_ARAC_FAMILY_1"/>
    <property type="match status" value="1"/>
</dbReference>
<gene>
    <name evidence="5" type="ORF">DHf2319_01450</name>
</gene>
<dbReference type="PROSITE" id="PS01124">
    <property type="entry name" value="HTH_ARAC_FAMILY_2"/>
    <property type="match status" value="1"/>
</dbReference>
<evidence type="ECO:0000256" key="2">
    <source>
        <dbReference type="ARBA" id="ARBA00023125"/>
    </source>
</evidence>
<keyword evidence="2" id="KW-0238">DNA-binding</keyword>
<reference evidence="5 6" key="1">
    <citation type="submission" date="2020-11" db="EMBL/GenBank/DDBJ databases">
        <title>Algicoccus daihaiensis sp.nov., isolated from Daihai Lake in Inner Mongolia.</title>
        <authorList>
            <person name="Kai J."/>
        </authorList>
    </citation>
    <scope>NUCLEOTIDE SEQUENCE [LARGE SCALE GENOMIC DNA]</scope>
    <source>
        <strain evidence="6">f23</strain>
    </source>
</reference>
<dbReference type="Pfam" id="PF12833">
    <property type="entry name" value="HTH_18"/>
    <property type="match status" value="1"/>
</dbReference>
<keyword evidence="6" id="KW-1185">Reference proteome</keyword>
<accession>A0ABY4AMK1</accession>
<evidence type="ECO:0000313" key="5">
    <source>
        <dbReference type="EMBL" id="UOD50630.1"/>
    </source>
</evidence>
<dbReference type="InterPro" id="IPR018060">
    <property type="entry name" value="HTH_AraC"/>
</dbReference>
<dbReference type="InterPro" id="IPR053142">
    <property type="entry name" value="PchR_regulatory_protein"/>
</dbReference>
<evidence type="ECO:0000313" key="6">
    <source>
        <dbReference type="Proteomes" id="UP000831607"/>
    </source>
</evidence>
<keyword evidence="3" id="KW-0804">Transcription</keyword>
<organism evidence="5 6">
    <name type="scientific">Orrella daihaiensis</name>
    <dbReference type="NCBI Taxonomy" id="2782176"/>
    <lineage>
        <taxon>Bacteria</taxon>
        <taxon>Pseudomonadati</taxon>
        <taxon>Pseudomonadota</taxon>
        <taxon>Betaproteobacteria</taxon>
        <taxon>Burkholderiales</taxon>
        <taxon>Alcaligenaceae</taxon>
        <taxon>Orrella</taxon>
    </lineage>
</organism>
<dbReference type="Proteomes" id="UP000831607">
    <property type="component" value="Chromosome"/>
</dbReference>
<evidence type="ECO:0000256" key="1">
    <source>
        <dbReference type="ARBA" id="ARBA00023015"/>
    </source>
</evidence>
<evidence type="ECO:0000259" key="4">
    <source>
        <dbReference type="PROSITE" id="PS01124"/>
    </source>
</evidence>